<dbReference type="OrthoDB" id="115213at2"/>
<dbReference type="SUPFAM" id="SSF159888">
    <property type="entry name" value="YdhG-like"/>
    <property type="match status" value="1"/>
</dbReference>
<sequence>MAETVDQYMADLETDEQRKWTMTFVSFMRENYPDFEEKISYQIPTFKFGKQYIAFSNAKTHFSVHTLDFELVLEMKGRLPDAEFGKGCVKIKFKDDDAIPELFKFCREIVIRNQVGM</sequence>
<evidence type="ECO:0000313" key="2">
    <source>
        <dbReference type="EMBL" id="TDR52668.1"/>
    </source>
</evidence>
<reference evidence="2 3" key="1">
    <citation type="submission" date="2019-03" db="EMBL/GenBank/DDBJ databases">
        <title>Genomic Encyclopedia of Type Strains, Phase III (KMG-III): the genomes of soil and plant-associated and newly described type strains.</title>
        <authorList>
            <person name="Whitman W."/>
        </authorList>
    </citation>
    <scope>NUCLEOTIDE SEQUENCE [LARGE SCALE GENOMIC DNA]</scope>
    <source>
        <strain evidence="2 3">CECT 7972</strain>
    </source>
</reference>
<dbReference type="Proteomes" id="UP000295558">
    <property type="component" value="Unassembled WGS sequence"/>
</dbReference>
<organism evidence="2 3">
    <name type="scientific">Listeria rocourtiae</name>
    <dbReference type="NCBI Taxonomy" id="647910"/>
    <lineage>
        <taxon>Bacteria</taxon>
        <taxon>Bacillati</taxon>
        <taxon>Bacillota</taxon>
        <taxon>Bacilli</taxon>
        <taxon>Bacillales</taxon>
        <taxon>Listeriaceae</taxon>
        <taxon>Listeria</taxon>
    </lineage>
</organism>
<evidence type="ECO:0000259" key="1">
    <source>
        <dbReference type="Pfam" id="PF08818"/>
    </source>
</evidence>
<gene>
    <name evidence="2" type="ORF">DFP96_107105</name>
</gene>
<dbReference type="RefSeq" id="WP_051994320.1">
    <property type="nucleotide sequence ID" value="NZ_JAARQJ010000007.1"/>
</dbReference>
<name>A0A4R6ZK39_9LIST</name>
<dbReference type="Pfam" id="PF08818">
    <property type="entry name" value="DUF1801"/>
    <property type="match status" value="1"/>
</dbReference>
<protein>
    <submittedName>
        <fullName evidence="2">Uncharacterized protein DUF1801</fullName>
    </submittedName>
</protein>
<feature type="domain" description="YdhG-like" evidence="1">
    <location>
        <begin position="26"/>
        <end position="101"/>
    </location>
</feature>
<dbReference type="EMBL" id="SNZK01000007">
    <property type="protein sequence ID" value="TDR52668.1"/>
    <property type="molecule type" value="Genomic_DNA"/>
</dbReference>
<dbReference type="InterPro" id="IPR014922">
    <property type="entry name" value="YdhG-like"/>
</dbReference>
<dbReference type="STRING" id="1265846.PROCOU_10708"/>
<keyword evidence="3" id="KW-1185">Reference proteome</keyword>
<accession>A0A4R6ZK39</accession>
<comment type="caution">
    <text evidence="2">The sequence shown here is derived from an EMBL/GenBank/DDBJ whole genome shotgun (WGS) entry which is preliminary data.</text>
</comment>
<dbReference type="AlphaFoldDB" id="A0A4R6ZK39"/>
<dbReference type="Gene3D" id="3.90.1150.200">
    <property type="match status" value="1"/>
</dbReference>
<evidence type="ECO:0000313" key="3">
    <source>
        <dbReference type="Proteomes" id="UP000295558"/>
    </source>
</evidence>
<proteinExistence type="predicted"/>